<dbReference type="AlphaFoldDB" id="A0A562KF23"/>
<evidence type="ECO:0000313" key="2">
    <source>
        <dbReference type="EMBL" id="TWH94038.1"/>
    </source>
</evidence>
<feature type="transmembrane region" description="Helical" evidence="1">
    <location>
        <begin position="82"/>
        <end position="101"/>
    </location>
</feature>
<feature type="transmembrane region" description="Helical" evidence="1">
    <location>
        <begin position="158"/>
        <end position="175"/>
    </location>
</feature>
<feature type="transmembrane region" description="Helical" evidence="1">
    <location>
        <begin position="246"/>
        <end position="265"/>
    </location>
</feature>
<protein>
    <recommendedName>
        <fullName evidence="4">Glycosyltransferase RgtA/B/C/D-like domain-containing protein</fullName>
    </recommendedName>
</protein>
<comment type="caution">
    <text evidence="2">The sequence shown here is derived from an EMBL/GenBank/DDBJ whole genome shotgun (WGS) entry which is preliminary data.</text>
</comment>
<evidence type="ECO:0008006" key="4">
    <source>
        <dbReference type="Google" id="ProtNLM"/>
    </source>
</evidence>
<evidence type="ECO:0000256" key="1">
    <source>
        <dbReference type="SAM" id="Phobius"/>
    </source>
</evidence>
<feature type="transmembrane region" description="Helical" evidence="1">
    <location>
        <begin position="358"/>
        <end position="383"/>
    </location>
</feature>
<name>A0A562KF23_9BRAD</name>
<keyword evidence="3" id="KW-1185">Reference proteome</keyword>
<evidence type="ECO:0000313" key="3">
    <source>
        <dbReference type="Proteomes" id="UP000317176"/>
    </source>
</evidence>
<gene>
    <name evidence="2" type="ORF">IQ17_06904</name>
</gene>
<proteinExistence type="predicted"/>
<feature type="transmembrane region" description="Helical" evidence="1">
    <location>
        <begin position="133"/>
        <end position="151"/>
    </location>
</feature>
<accession>A0A562KF23</accession>
<keyword evidence="1" id="KW-0472">Membrane</keyword>
<feature type="transmembrane region" description="Helical" evidence="1">
    <location>
        <begin position="286"/>
        <end position="306"/>
    </location>
</feature>
<feature type="transmembrane region" description="Helical" evidence="1">
    <location>
        <begin position="181"/>
        <end position="198"/>
    </location>
</feature>
<feature type="transmembrane region" description="Helical" evidence="1">
    <location>
        <begin position="205"/>
        <end position="226"/>
    </location>
</feature>
<sequence length="507" mass="55626">MLIAVISVIFSFLLTGRQIFAAKWGLIDDHETFEQLISQGSPIGHVWTALFDPQQILPRNRPAYYLLKAIQTSLFGSDVRLWYLRNTICFALFLFSIWWVAARFVGGWLGGALTAMIALLPLWAGIWSRLGPSEIEGSAMTGAMILCADAVMFSESRLARNIGAVLLAISAVVLAGLKETFLPLALGGTIFVLVLGVARKRIIPWLAIGLIAISLLFVAMFGLLIWTNARVTGTDYYGKSVGLSFILEFAAIGILDGFVRTWWLWLLPIAFAQLLQLTSRRSFREWIAGSQVAIASYVFIIAMYAAQCGLYRSVFPRHMRYDFPAMLLVPLTFCILCCEVSRRVQSRYPKAVTNRAQLIAAIFIGFAVATSAIQTPALLLAAIDRNIKVTNGFWSTLQDVVRAGQANAHRPIVVEAYGARSYEGVFALKVYLAALGAPNPVAIRFYKLNTEPPSPLQGRLMELEGGGSRFSFSPLAESLNSIPNCISVGLYGPSDPTCTVGFLVSNE</sequence>
<reference evidence="2 3" key="1">
    <citation type="journal article" date="2015" name="Stand. Genomic Sci.">
        <title>Genomic Encyclopedia of Bacterial and Archaeal Type Strains, Phase III: the genomes of soil and plant-associated and newly described type strains.</title>
        <authorList>
            <person name="Whitman W.B."/>
            <person name="Woyke T."/>
            <person name="Klenk H.P."/>
            <person name="Zhou Y."/>
            <person name="Lilburn T.G."/>
            <person name="Beck B.J."/>
            <person name="De Vos P."/>
            <person name="Vandamme P."/>
            <person name="Eisen J.A."/>
            <person name="Garrity G."/>
            <person name="Hugenholtz P."/>
            <person name="Kyrpides N.C."/>
        </authorList>
    </citation>
    <scope>NUCLEOTIDE SEQUENCE [LARGE SCALE GENOMIC DNA]</scope>
    <source>
        <strain evidence="2 3">CGMCC 1.10947</strain>
    </source>
</reference>
<dbReference type="Proteomes" id="UP000317176">
    <property type="component" value="Unassembled WGS sequence"/>
</dbReference>
<keyword evidence="1" id="KW-1133">Transmembrane helix</keyword>
<feature type="transmembrane region" description="Helical" evidence="1">
    <location>
        <begin position="318"/>
        <end position="338"/>
    </location>
</feature>
<keyword evidence="1" id="KW-0812">Transmembrane</keyword>
<dbReference type="EMBL" id="VLKL01000039">
    <property type="protein sequence ID" value="TWH94038.1"/>
    <property type="molecule type" value="Genomic_DNA"/>
</dbReference>
<organism evidence="2 3">
    <name type="scientific">Bradyrhizobium daqingense</name>
    <dbReference type="NCBI Taxonomy" id="993502"/>
    <lineage>
        <taxon>Bacteria</taxon>
        <taxon>Pseudomonadati</taxon>
        <taxon>Pseudomonadota</taxon>
        <taxon>Alphaproteobacteria</taxon>
        <taxon>Hyphomicrobiales</taxon>
        <taxon>Nitrobacteraceae</taxon>
        <taxon>Bradyrhizobium</taxon>
    </lineage>
</organism>
<feature type="transmembrane region" description="Helical" evidence="1">
    <location>
        <begin position="108"/>
        <end position="127"/>
    </location>
</feature>